<protein>
    <recommendedName>
        <fullName evidence="2">DUF4054 domain-containing protein</fullName>
    </recommendedName>
</protein>
<organism evidence="1">
    <name type="scientific">uncultured Caudovirales phage</name>
    <dbReference type="NCBI Taxonomy" id="2100421"/>
    <lineage>
        <taxon>Viruses</taxon>
        <taxon>Duplodnaviria</taxon>
        <taxon>Heunggongvirae</taxon>
        <taxon>Uroviricota</taxon>
        <taxon>Caudoviricetes</taxon>
        <taxon>Peduoviridae</taxon>
        <taxon>Maltschvirus</taxon>
        <taxon>Maltschvirus maltsch</taxon>
    </lineage>
</organism>
<proteinExistence type="predicted"/>
<gene>
    <name evidence="1" type="ORF">UFOVP380_29</name>
</gene>
<accession>A0A6J7X4T0</accession>
<evidence type="ECO:0000313" key="1">
    <source>
        <dbReference type="EMBL" id="CAB5223284.1"/>
    </source>
</evidence>
<dbReference type="EMBL" id="LR798317">
    <property type="protein sequence ID" value="CAB5223284.1"/>
    <property type="molecule type" value="Genomic_DNA"/>
</dbReference>
<dbReference type="Pfam" id="PF13262">
    <property type="entry name" value="DUF4054"/>
    <property type="match status" value="1"/>
</dbReference>
<dbReference type="InterPro" id="IPR025127">
    <property type="entry name" value="DUF4054"/>
</dbReference>
<sequence length="116" mass="12234">MPTPIQLIPSIAPELAGLGQQLEDMLALAELEVGTGLCPDLRPYMVANLAAHNVTMANRGGNAGAITSAREGALSLDYSEPMSTKSPYGQTPYGLKYQQLLKQCLGGLGFRTAVMP</sequence>
<reference evidence="1" key="1">
    <citation type="submission" date="2020-05" db="EMBL/GenBank/DDBJ databases">
        <authorList>
            <person name="Chiriac C."/>
            <person name="Salcher M."/>
            <person name="Ghai R."/>
            <person name="Kavagutti S V."/>
        </authorList>
    </citation>
    <scope>NUCLEOTIDE SEQUENCE</scope>
</reference>
<evidence type="ECO:0008006" key="2">
    <source>
        <dbReference type="Google" id="ProtNLM"/>
    </source>
</evidence>
<name>A0A6J7X4T0_9CAUD</name>